<proteinExistence type="predicted"/>
<protein>
    <submittedName>
        <fullName evidence="1">Uncharacterized protein</fullName>
    </submittedName>
</protein>
<keyword evidence="2" id="KW-1185">Reference proteome</keyword>
<name>A0ABS8JYZ6_9BURK</name>
<comment type="caution">
    <text evidence="1">The sequence shown here is derived from an EMBL/GenBank/DDBJ whole genome shotgun (WGS) entry which is preliminary data.</text>
</comment>
<dbReference type="EMBL" id="JAJITD010000010">
    <property type="protein sequence ID" value="MCC8395120.1"/>
    <property type="molecule type" value="Genomic_DNA"/>
</dbReference>
<dbReference type="Proteomes" id="UP001431019">
    <property type="component" value="Unassembled WGS sequence"/>
</dbReference>
<gene>
    <name evidence="1" type="ORF">LJ656_21240</name>
</gene>
<reference evidence="1 2" key="1">
    <citation type="submission" date="2021-11" db="EMBL/GenBank/DDBJ databases">
        <authorList>
            <person name="Oh E.-T."/>
            <person name="Kim S.-B."/>
        </authorList>
    </citation>
    <scope>NUCLEOTIDE SEQUENCE [LARGE SCALE GENOMIC DNA]</scope>
    <source>
        <strain evidence="1 2">MMS20-SJTR3</strain>
    </source>
</reference>
<accession>A0ABS8JYZ6</accession>
<organism evidence="1 2">
    <name type="scientific">Paraburkholderia sejongensis</name>
    <dbReference type="NCBI Taxonomy" id="2886946"/>
    <lineage>
        <taxon>Bacteria</taxon>
        <taxon>Pseudomonadati</taxon>
        <taxon>Pseudomonadota</taxon>
        <taxon>Betaproteobacteria</taxon>
        <taxon>Burkholderiales</taxon>
        <taxon>Burkholderiaceae</taxon>
        <taxon>Paraburkholderia</taxon>
    </lineage>
</organism>
<dbReference type="RefSeq" id="WP_230511326.1">
    <property type="nucleotide sequence ID" value="NZ_JAJITD010000010.1"/>
</dbReference>
<evidence type="ECO:0000313" key="1">
    <source>
        <dbReference type="EMBL" id="MCC8395120.1"/>
    </source>
</evidence>
<sequence>MDTSFVADLIHNIQYYSGHKRSRGDHQTNGRRHLNNRGHVPIYLNEFPINKTLACGSIVPLLPAPFIVTAASSARRPSLFLFYARIPYARSALDHSGRSLV</sequence>
<evidence type="ECO:0000313" key="2">
    <source>
        <dbReference type="Proteomes" id="UP001431019"/>
    </source>
</evidence>